<reference evidence="9" key="1">
    <citation type="submission" date="2019-03" db="EMBL/GenBank/DDBJ databases">
        <title>WGS assembly of Setaria viridis.</title>
        <authorList>
            <person name="Huang P."/>
            <person name="Jenkins J."/>
            <person name="Grimwood J."/>
            <person name="Barry K."/>
            <person name="Healey A."/>
            <person name="Mamidi S."/>
            <person name="Sreedasyam A."/>
            <person name="Shu S."/>
            <person name="Feldman M."/>
            <person name="Wu J."/>
            <person name="Yu Y."/>
            <person name="Chen C."/>
            <person name="Johnson J."/>
            <person name="Rokhsar D."/>
            <person name="Baxter I."/>
            <person name="Schmutz J."/>
            <person name="Brutnell T."/>
            <person name="Kellogg E."/>
        </authorList>
    </citation>
    <scope>NUCLEOTIDE SEQUENCE [LARGE SCALE GENOMIC DNA]</scope>
</reference>
<gene>
    <name evidence="9" type="ORF">SEVIR_3G354500v2</name>
</gene>
<dbReference type="PROSITE" id="PS00086">
    <property type="entry name" value="CYTOCHROME_P450"/>
    <property type="match status" value="1"/>
</dbReference>
<evidence type="ECO:0000256" key="5">
    <source>
        <dbReference type="ARBA" id="ARBA00023004"/>
    </source>
</evidence>
<dbReference type="PANTHER" id="PTHR47950">
    <property type="entry name" value="CYTOCHROME P450, FAMILY 76, SUBFAMILY C, POLYPEPTIDE 5-RELATED"/>
    <property type="match status" value="1"/>
</dbReference>
<dbReference type="Proteomes" id="UP000298652">
    <property type="component" value="Chromosome 3"/>
</dbReference>
<keyword evidence="8" id="KW-0812">Transmembrane</keyword>
<dbReference type="SUPFAM" id="SSF48264">
    <property type="entry name" value="Cytochrome P450"/>
    <property type="match status" value="1"/>
</dbReference>
<dbReference type="GO" id="GO:0005506">
    <property type="term" value="F:iron ion binding"/>
    <property type="evidence" value="ECO:0007669"/>
    <property type="project" value="InterPro"/>
</dbReference>
<dbReference type="PRINTS" id="PR00385">
    <property type="entry name" value="P450"/>
</dbReference>
<dbReference type="InterPro" id="IPR002401">
    <property type="entry name" value="Cyt_P450_E_grp-I"/>
</dbReference>
<dbReference type="InterPro" id="IPR036396">
    <property type="entry name" value="Cyt_P450_sf"/>
</dbReference>
<dbReference type="CDD" id="cd11073">
    <property type="entry name" value="CYP76-like"/>
    <property type="match status" value="1"/>
</dbReference>
<keyword evidence="8" id="KW-1133">Transmembrane helix</keyword>
<dbReference type="GO" id="GO:0020037">
    <property type="term" value="F:heme binding"/>
    <property type="evidence" value="ECO:0007669"/>
    <property type="project" value="InterPro"/>
</dbReference>
<proteinExistence type="inferred from homology"/>
<evidence type="ECO:0000313" key="9">
    <source>
        <dbReference type="EMBL" id="TKW28835.1"/>
    </source>
</evidence>
<evidence type="ECO:0000256" key="6">
    <source>
        <dbReference type="PIRSR" id="PIRSR602401-1"/>
    </source>
</evidence>
<sequence length="500" mass="55356">MEHEVWLLWATLAGAVSLLYYLAILSRRRGSGRLPPGPRPLPIIGNALDLRGNLHHALARLARTHGPVMRLQLGPVPAVAISSREAAREAFTRHDRRLTGRYTVDAVHALGWADRSLINMASSDPLWKLQRGILAAHVFSPRSLAAARGVRERKVRDLVAHIRARAGREVDVGRALYGGMINLVSSTFFSVDVVDVDATGESAHGIREHVENIADLMTKPNVSDLLPFLRRLDLQGRRRAAAWHLGEIYRILDGIIERRLAENADGRHGDDFLQVLLDLMSTGKIDRDTVKAIVFEVFFTGGDTITITVEWAMAELLRNPSAMARLRAEIAGALGGKETIEEPDVAGLPYLQAVFKESMRLHPVAPLLVPHKAVEDGVEVCGYAVPKGCTVFVNVWAIMRDTAVWDEPDRFMPERFLGKAAEVDYKGKEFEFFPFGYGRRQCPGMPMAERVVPHLLASLLHAFEWRLPEGMAGEQLDVSERFTTGNVLAVPLKAVPVAIT</sequence>
<dbReference type="PRINTS" id="PR00463">
    <property type="entry name" value="EP450I"/>
</dbReference>
<accession>A0A4U6VJA8</accession>
<organism evidence="9 10">
    <name type="scientific">Setaria viridis</name>
    <name type="common">Green bristlegrass</name>
    <name type="synonym">Setaria italica subsp. viridis</name>
    <dbReference type="NCBI Taxonomy" id="4556"/>
    <lineage>
        <taxon>Eukaryota</taxon>
        <taxon>Viridiplantae</taxon>
        <taxon>Streptophyta</taxon>
        <taxon>Embryophyta</taxon>
        <taxon>Tracheophyta</taxon>
        <taxon>Spermatophyta</taxon>
        <taxon>Magnoliopsida</taxon>
        <taxon>Liliopsida</taxon>
        <taxon>Poales</taxon>
        <taxon>Poaceae</taxon>
        <taxon>PACMAD clade</taxon>
        <taxon>Panicoideae</taxon>
        <taxon>Panicodae</taxon>
        <taxon>Paniceae</taxon>
        <taxon>Cenchrinae</taxon>
        <taxon>Setaria</taxon>
    </lineage>
</organism>
<name>A0A4U6VJA8_SETVI</name>
<comment type="cofactor">
    <cofactor evidence="6">
        <name>heme</name>
        <dbReference type="ChEBI" id="CHEBI:30413"/>
    </cofactor>
</comment>
<evidence type="ECO:0000256" key="2">
    <source>
        <dbReference type="ARBA" id="ARBA00022723"/>
    </source>
</evidence>
<dbReference type="PANTHER" id="PTHR47950:SF44">
    <property type="entry name" value="CYTOCHROME P450, FAMILY 76, SUBFAMILY C, POLYPEPTIDE 5-RELATED"/>
    <property type="match status" value="1"/>
</dbReference>
<evidence type="ECO:0000256" key="3">
    <source>
        <dbReference type="ARBA" id="ARBA00022821"/>
    </source>
</evidence>
<feature type="binding site" description="axial binding residue" evidence="6">
    <location>
        <position position="442"/>
    </location>
    <ligand>
        <name>heme</name>
        <dbReference type="ChEBI" id="CHEBI:30413"/>
    </ligand>
    <ligandPart>
        <name>Fe</name>
        <dbReference type="ChEBI" id="CHEBI:18248"/>
    </ligandPart>
</feature>
<keyword evidence="7" id="KW-0503">Monooxygenase</keyword>
<dbReference type="Gramene" id="TKW28835">
    <property type="protein sequence ID" value="TKW28835"/>
    <property type="gene ID" value="SEVIR_3G354500v2"/>
</dbReference>
<dbReference type="Gene3D" id="1.10.630.10">
    <property type="entry name" value="Cytochrome P450"/>
    <property type="match status" value="1"/>
</dbReference>
<dbReference type="GO" id="GO:0016709">
    <property type="term" value="F:oxidoreductase activity, acting on paired donors, with incorporation or reduction of molecular oxygen, NAD(P)H as one donor, and incorporation of one atom of oxygen"/>
    <property type="evidence" value="ECO:0007669"/>
    <property type="project" value="UniProtKB-ARBA"/>
</dbReference>
<dbReference type="EMBL" id="CM016554">
    <property type="protein sequence ID" value="TKW28835.1"/>
    <property type="molecule type" value="Genomic_DNA"/>
</dbReference>
<evidence type="ECO:0000313" key="10">
    <source>
        <dbReference type="Proteomes" id="UP000298652"/>
    </source>
</evidence>
<evidence type="ECO:0008006" key="11">
    <source>
        <dbReference type="Google" id="ProtNLM"/>
    </source>
</evidence>
<evidence type="ECO:0000256" key="7">
    <source>
        <dbReference type="RuleBase" id="RU000461"/>
    </source>
</evidence>
<dbReference type="FunFam" id="1.10.630.10:FF:000007">
    <property type="entry name" value="Cytochrome P450 76C4"/>
    <property type="match status" value="1"/>
</dbReference>
<keyword evidence="2 6" id="KW-0479">Metal-binding</keyword>
<dbReference type="OMA" id="LYGAMIN"/>
<dbReference type="InterPro" id="IPR001128">
    <property type="entry name" value="Cyt_P450"/>
</dbReference>
<keyword evidence="5 6" id="KW-0408">Iron</keyword>
<keyword evidence="6 7" id="KW-0349">Heme</keyword>
<feature type="transmembrane region" description="Helical" evidence="8">
    <location>
        <begin position="6"/>
        <end position="25"/>
    </location>
</feature>
<keyword evidence="4 7" id="KW-0560">Oxidoreductase</keyword>
<evidence type="ECO:0000256" key="8">
    <source>
        <dbReference type="SAM" id="Phobius"/>
    </source>
</evidence>
<protein>
    <recommendedName>
        <fullName evidence="11">Cytochrome P450</fullName>
    </recommendedName>
</protein>
<dbReference type="GO" id="GO:0051502">
    <property type="term" value="P:diterpene phytoalexin biosynthetic process"/>
    <property type="evidence" value="ECO:0007669"/>
    <property type="project" value="UniProtKB-ARBA"/>
</dbReference>
<dbReference type="Pfam" id="PF00067">
    <property type="entry name" value="p450"/>
    <property type="match status" value="1"/>
</dbReference>
<comment type="similarity">
    <text evidence="1 7">Belongs to the cytochrome P450 family.</text>
</comment>
<dbReference type="AlphaFoldDB" id="A0A4U6VJA8"/>
<keyword evidence="3" id="KW-0611">Plant defense</keyword>
<evidence type="ECO:0000256" key="1">
    <source>
        <dbReference type="ARBA" id="ARBA00010617"/>
    </source>
</evidence>
<evidence type="ECO:0000256" key="4">
    <source>
        <dbReference type="ARBA" id="ARBA00023002"/>
    </source>
</evidence>
<keyword evidence="8" id="KW-0472">Membrane</keyword>
<keyword evidence="10" id="KW-1185">Reference proteome</keyword>
<dbReference type="InterPro" id="IPR017972">
    <property type="entry name" value="Cyt_P450_CS"/>
</dbReference>
<dbReference type="GO" id="GO:0006952">
    <property type="term" value="P:defense response"/>
    <property type="evidence" value="ECO:0007669"/>
    <property type="project" value="UniProtKB-KW"/>
</dbReference>